<dbReference type="NCBIfam" id="NF041257">
    <property type="entry name" value="GntH_guanitoxin"/>
    <property type="match status" value="1"/>
</dbReference>
<keyword evidence="3" id="KW-0378">Hydrolase</keyword>
<protein>
    <submittedName>
        <fullName evidence="6">MBL fold metallo-hydrolase</fullName>
    </submittedName>
</protein>
<sequence length="378" mass="40167">MATEITELTELAFEGGSPLTTTPVVGPRPSADPPGSAPGAEPVPDGQIRVTVLGSGDPFVKPSQASASLLIEVGNPERDRFFFDLGSGSLANYNGLRLPVTETTKVFLSHLHADHVGDMPTLVWSLAKAGRRDPVEVWGPAGEVPELGTRAYTTHLEAAHAWDMQSLCGHPGQSGAHTETTEVPWDRTATVYDRNGVQVTSFPVIHIINGAVGYRLDYNGRSVVFSGDTRPCRPLVAACDGADLLVHETFPSASVFARKAGVPLEFAERVVNDSHTSPTMAGSVFARAGARMSVMWHLAVDHETVGPAYAEMRARYDGPVTIAQDLTVFDIGADTVIARQTTVDPAAWPVVGPTKVTGPPLSAPPPPPAWWSEALITD</sequence>
<accession>A0ABU3WSM1</accession>
<keyword evidence="1" id="KW-0540">Nuclease</keyword>
<keyword evidence="2" id="KW-0255">Endonuclease</keyword>
<name>A0ABU3WSM1_9NOCA</name>
<comment type="caution">
    <text evidence="6">The sequence shown here is derived from an EMBL/GenBank/DDBJ whole genome shotgun (WGS) entry which is preliminary data.</text>
</comment>
<dbReference type="Proteomes" id="UP001275440">
    <property type="component" value="Unassembled WGS sequence"/>
</dbReference>
<dbReference type="PANTHER" id="PTHR46018">
    <property type="entry name" value="ZINC PHOSPHODIESTERASE ELAC PROTEIN 1"/>
    <property type="match status" value="1"/>
</dbReference>
<dbReference type="InterPro" id="IPR036866">
    <property type="entry name" value="RibonucZ/Hydroxyglut_hydro"/>
</dbReference>
<dbReference type="Gene3D" id="3.60.15.10">
    <property type="entry name" value="Ribonuclease Z/Hydroxyacylglutathione hydrolase-like"/>
    <property type="match status" value="1"/>
</dbReference>
<organism evidence="6 7">
    <name type="scientific">Rhodococcus zopfii</name>
    <dbReference type="NCBI Taxonomy" id="43772"/>
    <lineage>
        <taxon>Bacteria</taxon>
        <taxon>Bacillati</taxon>
        <taxon>Actinomycetota</taxon>
        <taxon>Actinomycetes</taxon>
        <taxon>Mycobacteriales</taxon>
        <taxon>Nocardiaceae</taxon>
        <taxon>Rhodococcus</taxon>
    </lineage>
</organism>
<dbReference type="InterPro" id="IPR044094">
    <property type="entry name" value="AtsA-like_MBL-fold"/>
</dbReference>
<evidence type="ECO:0000256" key="1">
    <source>
        <dbReference type="ARBA" id="ARBA00022722"/>
    </source>
</evidence>
<reference evidence="6 7" key="1">
    <citation type="submission" date="2019-10" db="EMBL/GenBank/DDBJ databases">
        <title>Draft Genome Assembly of Rhodococcus zopfii DSM44189.</title>
        <authorList>
            <person name="Sutton J.M."/>
            <person name="Akob D.M."/>
            <person name="Bushman T.J."/>
        </authorList>
    </citation>
    <scope>NUCLEOTIDE SEQUENCE [LARGE SCALE GENOMIC DNA]</scope>
    <source>
        <strain evidence="6 7">DSM 44189</strain>
    </source>
</reference>
<evidence type="ECO:0000313" key="7">
    <source>
        <dbReference type="Proteomes" id="UP001275440"/>
    </source>
</evidence>
<dbReference type="InterPro" id="IPR001279">
    <property type="entry name" value="Metallo-B-lactamas"/>
</dbReference>
<proteinExistence type="predicted"/>
<gene>
    <name evidence="6" type="ORF">F8M49_15585</name>
</gene>
<dbReference type="Pfam" id="PF12706">
    <property type="entry name" value="Lactamase_B_2"/>
    <property type="match status" value="1"/>
</dbReference>
<feature type="domain" description="Metallo-beta-lactamase" evidence="5">
    <location>
        <begin position="65"/>
        <end position="275"/>
    </location>
</feature>
<evidence type="ECO:0000256" key="2">
    <source>
        <dbReference type="ARBA" id="ARBA00022759"/>
    </source>
</evidence>
<evidence type="ECO:0000256" key="3">
    <source>
        <dbReference type="ARBA" id="ARBA00022801"/>
    </source>
</evidence>
<evidence type="ECO:0000259" key="5">
    <source>
        <dbReference type="SMART" id="SM00849"/>
    </source>
</evidence>
<dbReference type="EMBL" id="WBMO01000001">
    <property type="protein sequence ID" value="MDV2476393.1"/>
    <property type="molecule type" value="Genomic_DNA"/>
</dbReference>
<evidence type="ECO:0000256" key="4">
    <source>
        <dbReference type="SAM" id="MobiDB-lite"/>
    </source>
</evidence>
<dbReference type="SUPFAM" id="SSF56281">
    <property type="entry name" value="Metallo-hydrolase/oxidoreductase"/>
    <property type="match status" value="1"/>
</dbReference>
<dbReference type="CDD" id="cd07719">
    <property type="entry name" value="arylsulfatase_AtsA-like_MBL-fold"/>
    <property type="match status" value="1"/>
</dbReference>
<evidence type="ECO:0000313" key="6">
    <source>
        <dbReference type="EMBL" id="MDV2476393.1"/>
    </source>
</evidence>
<keyword evidence="7" id="KW-1185">Reference proteome</keyword>
<feature type="region of interest" description="Disordered" evidence="4">
    <location>
        <begin position="10"/>
        <end position="46"/>
    </location>
</feature>
<dbReference type="PANTHER" id="PTHR46018:SF2">
    <property type="entry name" value="ZINC PHOSPHODIESTERASE ELAC PROTEIN 1"/>
    <property type="match status" value="1"/>
</dbReference>
<dbReference type="SMART" id="SM00849">
    <property type="entry name" value="Lactamase_B"/>
    <property type="match status" value="1"/>
</dbReference>